<evidence type="ECO:0000256" key="5">
    <source>
        <dbReference type="SAM" id="SignalP"/>
    </source>
</evidence>
<dbReference type="GO" id="GO:0009289">
    <property type="term" value="C:pilus"/>
    <property type="evidence" value="ECO:0007669"/>
    <property type="project" value="UniProtKB-SubCell"/>
</dbReference>
<comment type="caution">
    <text evidence="6">The sequence shown here is derived from an EMBL/GenBank/DDBJ whole genome shotgun (WGS) entry which is preliminary data.</text>
</comment>
<protein>
    <recommendedName>
        <fullName evidence="8">Curlin</fullName>
    </recommendedName>
</protein>
<proteinExistence type="inferred from homology"/>
<dbReference type="RefSeq" id="WP_027274736.1">
    <property type="nucleotide sequence ID" value="NZ_BRLH01000005.1"/>
</dbReference>
<dbReference type="Proteomes" id="UP001058124">
    <property type="component" value="Unassembled WGS sequence"/>
</dbReference>
<sequence length="152" mass="16239">MKLWKILAVSALVVSSSAMADSGDRHTTGPSVTPPAVPQYTDASAEIRIYQSGYSNVADANQSSAYKSLTDVEQRGDRNYSYTNQLGDNSRIVVDQFGNDNGSSVAQSANKAQVFVSQNGNGNRSFASQTYDGGLITVQQFGTANVAYTNQH</sequence>
<dbReference type="GO" id="GO:0007155">
    <property type="term" value="P:cell adhesion"/>
    <property type="evidence" value="ECO:0007669"/>
    <property type="project" value="InterPro"/>
</dbReference>
<comment type="subcellular location">
    <subcellularLocation>
        <location evidence="1">Fimbrium</location>
    </subcellularLocation>
</comment>
<dbReference type="EMBL" id="BRLH01000005">
    <property type="protein sequence ID" value="GKX56225.1"/>
    <property type="molecule type" value="Genomic_DNA"/>
</dbReference>
<keyword evidence="4" id="KW-0281">Fimbrium</keyword>
<reference evidence="6" key="1">
    <citation type="submission" date="2022-06" db="EMBL/GenBank/DDBJ databases">
        <title>Draft genome sequences of Leminorella grimontii str. JCM5902.</title>
        <authorList>
            <person name="Wakabayashi Y."/>
            <person name="Kojima K."/>
        </authorList>
    </citation>
    <scope>NUCLEOTIDE SEQUENCE</scope>
    <source>
        <strain evidence="6">JCM 5902</strain>
    </source>
</reference>
<organism evidence="6 7">
    <name type="scientific">Leminorella grimontii</name>
    <dbReference type="NCBI Taxonomy" id="82981"/>
    <lineage>
        <taxon>Bacteria</taxon>
        <taxon>Pseudomonadati</taxon>
        <taxon>Pseudomonadota</taxon>
        <taxon>Gammaproteobacteria</taxon>
        <taxon>Enterobacterales</taxon>
        <taxon>Budviciaceae</taxon>
        <taxon>Leminorella</taxon>
    </lineage>
</organism>
<accession>A0AAV5N3T0</accession>
<gene>
    <name evidence="6" type="ORF">SOASR030_23370</name>
</gene>
<evidence type="ECO:0008006" key="8">
    <source>
        <dbReference type="Google" id="ProtNLM"/>
    </source>
</evidence>
<evidence type="ECO:0000256" key="4">
    <source>
        <dbReference type="ARBA" id="ARBA00023263"/>
    </source>
</evidence>
<evidence type="ECO:0000313" key="6">
    <source>
        <dbReference type="EMBL" id="GKX56225.1"/>
    </source>
</evidence>
<dbReference type="AlphaFoldDB" id="A0AAV5N3T0"/>
<dbReference type="Pfam" id="PF07012">
    <property type="entry name" value="Curlin_rpt"/>
    <property type="match status" value="1"/>
</dbReference>
<keyword evidence="3 5" id="KW-0732">Signal</keyword>
<keyword evidence="7" id="KW-1185">Reference proteome</keyword>
<evidence type="ECO:0000256" key="2">
    <source>
        <dbReference type="ARBA" id="ARBA00009766"/>
    </source>
</evidence>
<comment type="similarity">
    <text evidence="2">Belongs to the CsgA/CsgB family.</text>
</comment>
<feature type="signal peptide" evidence="5">
    <location>
        <begin position="1"/>
        <end position="20"/>
    </location>
</feature>
<dbReference type="InterPro" id="IPR009742">
    <property type="entry name" value="Curlin_rpt"/>
</dbReference>
<evidence type="ECO:0000313" key="7">
    <source>
        <dbReference type="Proteomes" id="UP001058124"/>
    </source>
</evidence>
<evidence type="ECO:0000256" key="3">
    <source>
        <dbReference type="ARBA" id="ARBA00022729"/>
    </source>
</evidence>
<name>A0AAV5N3T0_9GAMM</name>
<feature type="chain" id="PRO_5043663556" description="Curlin" evidence="5">
    <location>
        <begin position="21"/>
        <end position="152"/>
    </location>
</feature>
<evidence type="ECO:0000256" key="1">
    <source>
        <dbReference type="ARBA" id="ARBA00004561"/>
    </source>
</evidence>